<dbReference type="OrthoDB" id="5506143at2"/>
<name>A0A0R1UWJ7_9LACO</name>
<reference evidence="1 2" key="1">
    <citation type="journal article" date="2015" name="Genome Announc.">
        <title>Expanding the biotechnology potential of lactobacilli through comparative genomics of 213 strains and associated genera.</title>
        <authorList>
            <person name="Sun Z."/>
            <person name="Harris H.M."/>
            <person name="McCann A."/>
            <person name="Guo C."/>
            <person name="Argimon S."/>
            <person name="Zhang W."/>
            <person name="Yang X."/>
            <person name="Jeffery I.B."/>
            <person name="Cooney J.C."/>
            <person name="Kagawa T.F."/>
            <person name="Liu W."/>
            <person name="Song Y."/>
            <person name="Salvetti E."/>
            <person name="Wrobel A."/>
            <person name="Rasinkangas P."/>
            <person name="Parkhill J."/>
            <person name="Rea M.C."/>
            <person name="O'Sullivan O."/>
            <person name="Ritari J."/>
            <person name="Douillard F.P."/>
            <person name="Paul Ross R."/>
            <person name="Yang R."/>
            <person name="Briner A.E."/>
            <person name="Felis G.E."/>
            <person name="de Vos W.M."/>
            <person name="Barrangou R."/>
            <person name="Klaenhammer T.R."/>
            <person name="Caufield P.W."/>
            <person name="Cui Y."/>
            <person name="Zhang H."/>
            <person name="O'Toole P.W."/>
        </authorList>
    </citation>
    <scope>NUCLEOTIDE SEQUENCE [LARGE SCALE GENOMIC DNA]</scope>
    <source>
        <strain evidence="1 2">DSM 18793</strain>
    </source>
</reference>
<dbReference type="RefSeq" id="WP_056995398.1">
    <property type="nucleotide sequence ID" value="NZ_AZGC01000018.1"/>
</dbReference>
<keyword evidence="2" id="KW-1185">Reference proteome</keyword>
<dbReference type="EMBL" id="AZGC01000018">
    <property type="protein sequence ID" value="KRL95656.1"/>
    <property type="molecule type" value="Genomic_DNA"/>
</dbReference>
<evidence type="ECO:0000313" key="2">
    <source>
        <dbReference type="Proteomes" id="UP000051084"/>
    </source>
</evidence>
<accession>A0A0R1UWJ7</accession>
<organism evidence="1 2">
    <name type="scientific">Limosilactobacillus equigenerosi DSM 18793 = JCM 14505</name>
    <dbReference type="NCBI Taxonomy" id="1423742"/>
    <lineage>
        <taxon>Bacteria</taxon>
        <taxon>Bacillati</taxon>
        <taxon>Bacillota</taxon>
        <taxon>Bacilli</taxon>
        <taxon>Lactobacillales</taxon>
        <taxon>Lactobacillaceae</taxon>
        <taxon>Limosilactobacillus</taxon>
    </lineage>
</organism>
<gene>
    <name evidence="1" type="ORF">FC21_GL000760</name>
</gene>
<proteinExistence type="predicted"/>
<evidence type="ECO:0008006" key="3">
    <source>
        <dbReference type="Google" id="ProtNLM"/>
    </source>
</evidence>
<protein>
    <recommendedName>
        <fullName evidence="3">dUTPase</fullName>
    </recommendedName>
</protein>
<sequence length="175" mass="20556">MDITKMLQATIRLDRAQLEGYDVMVGPTARKMNTMMQLNINLATWAKMLGWGDLRPVDHHVTADEKLNQGIRVLYWALLFSAQQQWTHLVVMDDERMNKIKAAKPVARVDDQAKLYLVMQQFLASAYYNHRQSDFQHAYRLIWKVLWVDLGMRDEAITTAFENYIQVREQQIPQD</sequence>
<comment type="caution">
    <text evidence="1">The sequence shown here is derived from an EMBL/GenBank/DDBJ whole genome shotgun (WGS) entry which is preliminary data.</text>
</comment>
<dbReference type="PATRIC" id="fig|1423742.4.peg.789"/>
<evidence type="ECO:0000313" key="1">
    <source>
        <dbReference type="EMBL" id="KRL95656.1"/>
    </source>
</evidence>
<dbReference type="AlphaFoldDB" id="A0A0R1UWJ7"/>
<dbReference type="STRING" id="417373.GCA_001570685_00822"/>
<dbReference type="Proteomes" id="UP000051084">
    <property type="component" value="Unassembled WGS sequence"/>
</dbReference>